<dbReference type="Proteomes" id="UP000596660">
    <property type="component" value="Unplaced"/>
</dbReference>
<dbReference type="SUPFAM" id="SSF53098">
    <property type="entry name" value="Ribonuclease H-like"/>
    <property type="match status" value="1"/>
</dbReference>
<proteinExistence type="predicted"/>
<feature type="domain" description="hAT-like transposase RNase-H fold" evidence="2">
    <location>
        <begin position="56"/>
        <end position="159"/>
    </location>
</feature>
<dbReference type="Pfam" id="PF14372">
    <property type="entry name" value="hAT-like_RNase-H"/>
    <property type="match status" value="1"/>
</dbReference>
<protein>
    <submittedName>
        <fullName evidence="3">Uncharacterized protein</fullName>
    </submittedName>
</protein>
<evidence type="ECO:0000259" key="1">
    <source>
        <dbReference type="Pfam" id="PF05699"/>
    </source>
</evidence>
<dbReference type="PANTHER" id="PTHR23272">
    <property type="entry name" value="BED FINGER-RELATED"/>
    <property type="match status" value="1"/>
</dbReference>
<feature type="domain" description="HAT C-terminal dimerisation" evidence="1">
    <location>
        <begin position="190"/>
        <end position="272"/>
    </location>
</feature>
<dbReference type="EnsemblPlants" id="AUR62043859-RA">
    <property type="protein sequence ID" value="AUR62043859-RA:cds"/>
    <property type="gene ID" value="AUR62043859"/>
</dbReference>
<dbReference type="Pfam" id="PF05699">
    <property type="entry name" value="Dimer_Tnp_hAT"/>
    <property type="match status" value="1"/>
</dbReference>
<keyword evidence="4" id="KW-1185">Reference proteome</keyword>
<dbReference type="GO" id="GO:0046983">
    <property type="term" value="F:protein dimerization activity"/>
    <property type="evidence" value="ECO:0007669"/>
    <property type="project" value="InterPro"/>
</dbReference>
<sequence length="294" mass="33960">MLETALKFQHVFSGLSLPDGEDLNDNERPPKPEDWEKVERLVLFLEGFYVLTKQISGSHYVTANKGLGEIASMYDMLNNWEQSRDLNFQAMAIAMKKKFDKYWGNVDKMNKFIYVALLLDPHSKMVIVELTFTDMHRPEKGVKLANDVKEFTYTLFEEYRKIIGVRSNYVKKLKEGAKRLKGTSGYAISELDRYLNDQLVPEEEEQDVLTWWGKNGQRYLIVNRMAHDILAIPLSTVASESAFSTGGRTLDPFRSSLTPKMVQTLLCTQDWLRAKGVPIVDVFNFERVRGNRER</sequence>
<reference evidence="3" key="1">
    <citation type="journal article" date="2017" name="Nature">
        <title>The genome of Chenopodium quinoa.</title>
        <authorList>
            <person name="Jarvis D.E."/>
            <person name="Ho Y.S."/>
            <person name="Lightfoot D.J."/>
            <person name="Schmoeckel S.M."/>
            <person name="Li B."/>
            <person name="Borm T.J.A."/>
            <person name="Ohyanagi H."/>
            <person name="Mineta K."/>
            <person name="Michell C.T."/>
            <person name="Saber N."/>
            <person name="Kharbatia N.M."/>
            <person name="Rupper R.R."/>
            <person name="Sharp A.R."/>
            <person name="Dally N."/>
            <person name="Boughton B.A."/>
            <person name="Woo Y.H."/>
            <person name="Gao G."/>
            <person name="Schijlen E.G.W.M."/>
            <person name="Guo X."/>
            <person name="Momin A.A."/>
            <person name="Negrao S."/>
            <person name="Al-Babili S."/>
            <person name="Gehring C."/>
            <person name="Roessner U."/>
            <person name="Jung C."/>
            <person name="Murphy K."/>
            <person name="Arold S.T."/>
            <person name="Gojobori T."/>
            <person name="van der Linden C.G."/>
            <person name="van Loo E.N."/>
            <person name="Jellen E.N."/>
            <person name="Maughan P.J."/>
            <person name="Tester M."/>
        </authorList>
    </citation>
    <scope>NUCLEOTIDE SEQUENCE [LARGE SCALE GENOMIC DNA]</scope>
    <source>
        <strain evidence="3">cv. PI 614886</strain>
    </source>
</reference>
<dbReference type="InterPro" id="IPR008906">
    <property type="entry name" value="HATC_C_dom"/>
</dbReference>
<reference evidence="3" key="2">
    <citation type="submission" date="2021-03" db="UniProtKB">
        <authorList>
            <consortium name="EnsemblPlants"/>
        </authorList>
    </citation>
    <scope>IDENTIFICATION</scope>
</reference>
<name>A0A803NCN5_CHEQI</name>
<dbReference type="PANTHER" id="PTHR23272:SF184">
    <property type="entry name" value="OS03G0311250 PROTEIN"/>
    <property type="match status" value="1"/>
</dbReference>
<dbReference type="InterPro" id="IPR025525">
    <property type="entry name" value="hAT-like_transposase_RNase-H"/>
</dbReference>
<evidence type="ECO:0000313" key="3">
    <source>
        <dbReference type="EnsemblPlants" id="AUR62043859-RA:cds"/>
    </source>
</evidence>
<dbReference type="InterPro" id="IPR012337">
    <property type="entry name" value="RNaseH-like_sf"/>
</dbReference>
<dbReference type="Gramene" id="AUR62043859-RA">
    <property type="protein sequence ID" value="AUR62043859-RA:cds"/>
    <property type="gene ID" value="AUR62043859"/>
</dbReference>
<dbReference type="GO" id="GO:0003677">
    <property type="term" value="F:DNA binding"/>
    <property type="evidence" value="ECO:0007669"/>
    <property type="project" value="InterPro"/>
</dbReference>
<evidence type="ECO:0000259" key="2">
    <source>
        <dbReference type="Pfam" id="PF14372"/>
    </source>
</evidence>
<evidence type="ECO:0000313" key="4">
    <source>
        <dbReference type="Proteomes" id="UP000596660"/>
    </source>
</evidence>
<dbReference type="AlphaFoldDB" id="A0A803NCN5"/>
<organism evidence="3 4">
    <name type="scientific">Chenopodium quinoa</name>
    <name type="common">Quinoa</name>
    <dbReference type="NCBI Taxonomy" id="63459"/>
    <lineage>
        <taxon>Eukaryota</taxon>
        <taxon>Viridiplantae</taxon>
        <taxon>Streptophyta</taxon>
        <taxon>Embryophyta</taxon>
        <taxon>Tracheophyta</taxon>
        <taxon>Spermatophyta</taxon>
        <taxon>Magnoliopsida</taxon>
        <taxon>eudicotyledons</taxon>
        <taxon>Gunneridae</taxon>
        <taxon>Pentapetalae</taxon>
        <taxon>Caryophyllales</taxon>
        <taxon>Chenopodiaceae</taxon>
        <taxon>Chenopodioideae</taxon>
        <taxon>Atripliceae</taxon>
        <taxon>Chenopodium</taxon>
    </lineage>
</organism>
<accession>A0A803NCN5</accession>